<evidence type="ECO:0000256" key="2">
    <source>
        <dbReference type="ARBA" id="ARBA00006402"/>
    </source>
</evidence>
<dbReference type="Gene3D" id="3.30.450.40">
    <property type="match status" value="1"/>
</dbReference>
<dbReference type="InterPro" id="IPR003661">
    <property type="entry name" value="HisK_dim/P_dom"/>
</dbReference>
<dbReference type="SMART" id="SM00387">
    <property type="entry name" value="HATPase_c"/>
    <property type="match status" value="1"/>
</dbReference>
<dbReference type="GO" id="GO:0030295">
    <property type="term" value="F:protein kinase activator activity"/>
    <property type="evidence" value="ECO:0007669"/>
    <property type="project" value="TreeGrafter"/>
</dbReference>
<dbReference type="GO" id="GO:0000155">
    <property type="term" value="F:phosphorelay sensor kinase activity"/>
    <property type="evidence" value="ECO:0007669"/>
    <property type="project" value="InterPro"/>
</dbReference>
<comment type="catalytic activity">
    <reaction evidence="1">
        <text>ATP + protein L-histidine = ADP + protein N-phospho-L-histidine.</text>
        <dbReference type="EC" id="2.7.13.3"/>
    </reaction>
</comment>
<reference evidence="14" key="1">
    <citation type="journal article" date="2014" name="Int. J. Syst. Evol. Microbiol.">
        <title>Complete genome sequence of Corynebacterium casei LMG S-19264T (=DSM 44701T), isolated from a smear-ripened cheese.</title>
        <authorList>
            <consortium name="US DOE Joint Genome Institute (JGI-PGF)"/>
            <person name="Walter F."/>
            <person name="Albersmeier A."/>
            <person name="Kalinowski J."/>
            <person name="Ruckert C."/>
        </authorList>
    </citation>
    <scope>NUCLEOTIDE SEQUENCE</scope>
    <source>
        <strain evidence="14">CGMCC 1.15034</strain>
    </source>
</reference>
<dbReference type="Pfam" id="PF00512">
    <property type="entry name" value="HisKA"/>
    <property type="match status" value="1"/>
</dbReference>
<dbReference type="Proteomes" id="UP000593880">
    <property type="component" value="Chromosome"/>
</dbReference>
<evidence type="ECO:0000256" key="8">
    <source>
        <dbReference type="ARBA" id="ARBA00022777"/>
    </source>
</evidence>
<keyword evidence="4" id="KW-0600">Photoreceptor protein</keyword>
<evidence type="ECO:0000259" key="13">
    <source>
        <dbReference type="PROSITE" id="PS50109"/>
    </source>
</evidence>
<dbReference type="Gene3D" id="3.30.450.20">
    <property type="entry name" value="PAS domain"/>
    <property type="match status" value="1"/>
</dbReference>
<dbReference type="GO" id="GO:0000156">
    <property type="term" value="F:phosphorelay response regulator activity"/>
    <property type="evidence" value="ECO:0007669"/>
    <property type="project" value="TreeGrafter"/>
</dbReference>
<keyword evidence="16" id="KW-1185">Reference proteome</keyword>
<dbReference type="GO" id="GO:0007234">
    <property type="term" value="P:osmosensory signaling via phosphorelay pathway"/>
    <property type="evidence" value="ECO:0007669"/>
    <property type="project" value="TreeGrafter"/>
</dbReference>
<evidence type="ECO:0000256" key="9">
    <source>
        <dbReference type="ARBA" id="ARBA00022991"/>
    </source>
</evidence>
<keyword evidence="10" id="KW-0675">Receptor</keyword>
<evidence type="ECO:0000313" key="17">
    <source>
        <dbReference type="Proteomes" id="UP000625079"/>
    </source>
</evidence>
<dbReference type="InterPro" id="IPR001294">
    <property type="entry name" value="Phytochrome"/>
</dbReference>
<dbReference type="Pfam" id="PF08446">
    <property type="entry name" value="PAS_2"/>
    <property type="match status" value="1"/>
</dbReference>
<dbReference type="InterPro" id="IPR050351">
    <property type="entry name" value="BphY/WalK/GraS-like"/>
</dbReference>
<dbReference type="Gene3D" id="1.10.287.130">
    <property type="match status" value="1"/>
</dbReference>
<dbReference type="GO" id="GO:0006355">
    <property type="term" value="P:regulation of DNA-templated transcription"/>
    <property type="evidence" value="ECO:0007669"/>
    <property type="project" value="InterPro"/>
</dbReference>
<evidence type="ECO:0000259" key="12">
    <source>
        <dbReference type="PROSITE" id="PS50046"/>
    </source>
</evidence>
<dbReference type="PANTHER" id="PTHR42878:SF15">
    <property type="entry name" value="BACTERIOPHYTOCHROME"/>
    <property type="match status" value="1"/>
</dbReference>
<accession>A0A410UZI3</accession>
<protein>
    <recommendedName>
        <fullName evidence="3">histidine kinase</fullName>
        <ecNumber evidence="3">2.7.13.3</ecNumber>
    </recommendedName>
</protein>
<dbReference type="PANTHER" id="PTHR42878">
    <property type="entry name" value="TWO-COMPONENT HISTIDINE KINASE"/>
    <property type="match status" value="1"/>
</dbReference>
<dbReference type="PRINTS" id="PR01033">
    <property type="entry name" value="PHYTOCHROME"/>
</dbReference>
<dbReference type="InterPro" id="IPR036890">
    <property type="entry name" value="HATPase_C_sf"/>
</dbReference>
<comment type="similarity">
    <text evidence="2">In the N-terminal section; belongs to the phytochrome family.</text>
</comment>
<feature type="domain" description="Histidine kinase" evidence="13">
    <location>
        <begin position="520"/>
        <end position="733"/>
    </location>
</feature>
<dbReference type="InterPro" id="IPR029016">
    <property type="entry name" value="GAF-like_dom_sf"/>
</dbReference>
<dbReference type="CDD" id="cd00082">
    <property type="entry name" value="HisKA"/>
    <property type="match status" value="1"/>
</dbReference>
<dbReference type="InterPro" id="IPR003018">
    <property type="entry name" value="GAF"/>
</dbReference>
<dbReference type="Pfam" id="PF02518">
    <property type="entry name" value="HATPase_c"/>
    <property type="match status" value="1"/>
</dbReference>
<feature type="domain" description="Phytochrome chromophore attachment site" evidence="12">
    <location>
        <begin position="140"/>
        <end position="298"/>
    </location>
</feature>
<dbReference type="PROSITE" id="PS50046">
    <property type="entry name" value="PHYTOCHROME_2"/>
    <property type="match status" value="1"/>
</dbReference>
<evidence type="ECO:0000256" key="1">
    <source>
        <dbReference type="ARBA" id="ARBA00000085"/>
    </source>
</evidence>
<evidence type="ECO:0000256" key="5">
    <source>
        <dbReference type="ARBA" id="ARBA00022553"/>
    </source>
</evidence>
<dbReference type="SUPFAM" id="SSF47384">
    <property type="entry name" value="Homodimeric domain of signal transducing histidine kinase"/>
    <property type="match status" value="1"/>
</dbReference>
<dbReference type="RefSeq" id="WP_050990944.1">
    <property type="nucleotide sequence ID" value="NZ_BMHC01000011.1"/>
</dbReference>
<dbReference type="InterPro" id="IPR003594">
    <property type="entry name" value="HATPase_dom"/>
</dbReference>
<evidence type="ECO:0000256" key="7">
    <source>
        <dbReference type="ARBA" id="ARBA00022679"/>
    </source>
</evidence>
<dbReference type="SUPFAM" id="SSF55785">
    <property type="entry name" value="PYP-like sensor domain (PAS domain)"/>
    <property type="match status" value="1"/>
</dbReference>
<reference evidence="15 16" key="2">
    <citation type="submission" date="2018-06" db="EMBL/GenBank/DDBJ databases">
        <title>Comparative genomics of rhizobia nodulating Arachis hypogaea in China.</title>
        <authorList>
            <person name="Li Y."/>
        </authorList>
    </citation>
    <scope>NUCLEOTIDE SEQUENCE [LARGE SCALE GENOMIC DNA]</scope>
    <source>
        <strain evidence="15 16">CCBAU 51658</strain>
    </source>
</reference>
<organism evidence="14 17">
    <name type="scientific">Bradyrhizobium guangdongense</name>
    <dbReference type="NCBI Taxonomy" id="1325090"/>
    <lineage>
        <taxon>Bacteria</taxon>
        <taxon>Pseudomonadati</taxon>
        <taxon>Pseudomonadota</taxon>
        <taxon>Alphaproteobacteria</taxon>
        <taxon>Hyphomicrobiales</taxon>
        <taxon>Nitrobacteraceae</taxon>
        <taxon>Bradyrhizobium</taxon>
    </lineage>
</organism>
<proteinExistence type="inferred from homology"/>
<keyword evidence="8 14" id="KW-0418">Kinase</keyword>
<keyword evidence="7" id="KW-0808">Transferase</keyword>
<evidence type="ECO:0000256" key="11">
    <source>
        <dbReference type="SAM" id="Coils"/>
    </source>
</evidence>
<dbReference type="AlphaFoldDB" id="A0A410UZI3"/>
<dbReference type="SMART" id="SM00065">
    <property type="entry name" value="GAF"/>
    <property type="match status" value="1"/>
</dbReference>
<gene>
    <name evidence="14" type="ORF">GCM10010987_46410</name>
    <name evidence="15" type="ORF">XH86_03360</name>
</gene>
<name>A0A410UZI3_9BRAD</name>
<dbReference type="SUPFAM" id="SSF55781">
    <property type="entry name" value="GAF domain-like"/>
    <property type="match status" value="2"/>
</dbReference>
<dbReference type="InterPro" id="IPR035965">
    <property type="entry name" value="PAS-like_dom_sf"/>
</dbReference>
<reference evidence="14" key="3">
    <citation type="submission" date="2022-12" db="EMBL/GenBank/DDBJ databases">
        <authorList>
            <person name="Sun Q."/>
            <person name="Zhou Y."/>
        </authorList>
    </citation>
    <scope>NUCLEOTIDE SEQUENCE</scope>
    <source>
        <strain evidence="14">CGMCC 1.15034</strain>
    </source>
</reference>
<evidence type="ECO:0000313" key="15">
    <source>
        <dbReference type="EMBL" id="QOZ57896.1"/>
    </source>
</evidence>
<dbReference type="InterPro" id="IPR013654">
    <property type="entry name" value="PAS_2"/>
</dbReference>
<keyword evidence="5" id="KW-0597">Phosphoprotein</keyword>
<dbReference type="InterPro" id="IPR013515">
    <property type="entry name" value="Phytochrome_cen-reg"/>
</dbReference>
<keyword evidence="9" id="KW-0157">Chromophore</keyword>
<dbReference type="SMART" id="SM00388">
    <property type="entry name" value="HisKA"/>
    <property type="match status" value="1"/>
</dbReference>
<dbReference type="InterPro" id="IPR036097">
    <property type="entry name" value="HisK_dim/P_sf"/>
</dbReference>
<evidence type="ECO:0000256" key="3">
    <source>
        <dbReference type="ARBA" id="ARBA00012438"/>
    </source>
</evidence>
<feature type="coiled-coil region" evidence="11">
    <location>
        <begin position="493"/>
        <end position="520"/>
    </location>
</feature>
<evidence type="ECO:0000313" key="14">
    <source>
        <dbReference type="EMBL" id="GGI27842.1"/>
    </source>
</evidence>
<sequence length="740" mass="81364">MTELDDGYLEECAAEPIKIPGAIQPHGALLVVEPETLKILQQSANARRLLGFDVRNDALLSAYEEATTLCEEIRGWLSGGENTLFYLVAVGSQQLQLTAHRSPQGLLLEFEPPPRPGESTLDGLYPRLRDFLDRISGAHDIISIAEEVAREVRAITHFDRVLLYSFDGNGDGTVLAEDTNKILPSYLGLRFPASDIPAQARELYRLNRIRLIPDASYDPVEIEPSISPLNGLPLDLSQVALRSVSPVHLEYMRNMETASSMSMSIIVDGALWGLISGHSRASRMVNAQIRTACDILAQVVSLQIGSRLKASSAAERLELKSVETSLLSKLSVATSFQRGLVNNPHEWLRLVDAEGAAVVVQGGILTTGQTPSERQIRDLATWLFEAGHDVLETNSLASIWSGGEFLSEKASGVLAVSISQIRGDYIIWFRPEVVKTVAWGGDPNKPMESGAGRLHPRKSFDLWKQLVRQQSKPWTSAEVESALGFRASIQTLVLKAAEERAELTDRLEAANKELESFSYSISHDLRAPFRHIVGFAELLSDKEKGLDQKSRHYIETIRGAAISAGRLVDDLLHFSQLGRSQLLKSNVDVAKIVNELRHSLRTETEGRNIEWQVGALPIGYGDPAMLRQVLQNLLHNAIKYTAPRDPAIITISGHEDANSTTYIVADNGVGFEMKYVDKLFGVFQRLHRAEEFEGTGIGLALAKRIVDRHGGSISAEGKVGAGASLTFTLPRPKDLKKRSS</sequence>
<dbReference type="PROSITE" id="PS50109">
    <property type="entry name" value="HIS_KIN"/>
    <property type="match status" value="1"/>
</dbReference>
<keyword evidence="6" id="KW-0716">Sensory transduction</keyword>
<dbReference type="FunFam" id="3.30.565.10:FF:000006">
    <property type="entry name" value="Sensor histidine kinase WalK"/>
    <property type="match status" value="1"/>
</dbReference>
<dbReference type="InterPro" id="IPR005467">
    <property type="entry name" value="His_kinase_dom"/>
</dbReference>
<dbReference type="Proteomes" id="UP000625079">
    <property type="component" value="Unassembled WGS sequence"/>
</dbReference>
<dbReference type="InterPro" id="IPR043150">
    <property type="entry name" value="Phytochrome_PHY_sf"/>
</dbReference>
<dbReference type="Gene3D" id="3.30.565.10">
    <property type="entry name" value="Histidine kinase-like ATPase, C-terminal domain"/>
    <property type="match status" value="1"/>
</dbReference>
<evidence type="ECO:0000256" key="10">
    <source>
        <dbReference type="ARBA" id="ARBA00023170"/>
    </source>
</evidence>
<dbReference type="EC" id="2.7.13.3" evidence="3"/>
<dbReference type="SUPFAM" id="SSF55874">
    <property type="entry name" value="ATPase domain of HSP90 chaperone/DNA topoisomerase II/histidine kinase"/>
    <property type="match status" value="1"/>
</dbReference>
<dbReference type="Gene3D" id="3.30.450.270">
    <property type="match status" value="1"/>
</dbReference>
<dbReference type="Pfam" id="PF01590">
    <property type="entry name" value="GAF"/>
    <property type="match status" value="1"/>
</dbReference>
<evidence type="ECO:0000313" key="16">
    <source>
        <dbReference type="Proteomes" id="UP000593880"/>
    </source>
</evidence>
<dbReference type="GO" id="GO:0009881">
    <property type="term" value="F:photoreceptor activity"/>
    <property type="evidence" value="ECO:0007669"/>
    <property type="project" value="UniProtKB-KW"/>
</dbReference>
<evidence type="ECO:0000256" key="4">
    <source>
        <dbReference type="ARBA" id="ARBA00022543"/>
    </source>
</evidence>
<dbReference type="EMBL" id="CP030057">
    <property type="protein sequence ID" value="QOZ57896.1"/>
    <property type="molecule type" value="Genomic_DNA"/>
</dbReference>
<dbReference type="InterPro" id="IPR016132">
    <property type="entry name" value="Phyto_chromo_attachment"/>
</dbReference>
<dbReference type="GO" id="GO:0009584">
    <property type="term" value="P:detection of visible light"/>
    <property type="evidence" value="ECO:0007669"/>
    <property type="project" value="InterPro"/>
</dbReference>
<keyword evidence="11" id="KW-0175">Coiled coil</keyword>
<evidence type="ECO:0000256" key="6">
    <source>
        <dbReference type="ARBA" id="ARBA00022606"/>
    </source>
</evidence>
<dbReference type="EMBL" id="BMHC01000011">
    <property type="protein sequence ID" value="GGI27842.1"/>
    <property type="molecule type" value="Genomic_DNA"/>
</dbReference>
<dbReference type="OrthoDB" id="9760752at2"/>
<dbReference type="Pfam" id="PF00360">
    <property type="entry name" value="PHY"/>
    <property type="match status" value="1"/>
</dbReference>